<dbReference type="AlphaFoldDB" id="A0A8E6EZ05"/>
<feature type="transmembrane region" description="Helical" evidence="1">
    <location>
        <begin position="12"/>
        <end position="31"/>
    </location>
</feature>
<organism evidence="2 3">
    <name type="scientific">Telmatocola sphagniphila</name>
    <dbReference type="NCBI Taxonomy" id="1123043"/>
    <lineage>
        <taxon>Bacteria</taxon>
        <taxon>Pseudomonadati</taxon>
        <taxon>Planctomycetota</taxon>
        <taxon>Planctomycetia</taxon>
        <taxon>Gemmatales</taxon>
        <taxon>Gemmataceae</taxon>
    </lineage>
</organism>
<accession>A0A8E6EZ05</accession>
<dbReference type="RefSeq" id="WP_213498123.1">
    <property type="nucleotide sequence ID" value="NZ_CP074694.1"/>
</dbReference>
<reference evidence="2" key="1">
    <citation type="submission" date="2021-05" db="EMBL/GenBank/DDBJ databases">
        <title>Complete genome sequence of the cellulolytic planctomycete Telmatocola sphagniphila SP2T and characterization of the first cellulase from planctomycetes.</title>
        <authorList>
            <person name="Rakitin A.L."/>
            <person name="Beletsky A.V."/>
            <person name="Naumoff D.G."/>
            <person name="Kulichevskaya I.S."/>
            <person name="Mardanov A.V."/>
            <person name="Ravin N.V."/>
            <person name="Dedysh S.N."/>
        </authorList>
    </citation>
    <scope>NUCLEOTIDE SEQUENCE</scope>
    <source>
        <strain evidence="2">SP2T</strain>
    </source>
</reference>
<dbReference type="KEGG" id="tsph:KIH39_04770"/>
<evidence type="ECO:0000313" key="2">
    <source>
        <dbReference type="EMBL" id="QVL33233.1"/>
    </source>
</evidence>
<name>A0A8E6EZ05_9BACT</name>
<keyword evidence="3" id="KW-1185">Reference proteome</keyword>
<evidence type="ECO:0000313" key="3">
    <source>
        <dbReference type="Proteomes" id="UP000676194"/>
    </source>
</evidence>
<protein>
    <submittedName>
        <fullName evidence="2">Uncharacterized protein</fullName>
    </submittedName>
</protein>
<dbReference type="Proteomes" id="UP000676194">
    <property type="component" value="Chromosome"/>
</dbReference>
<dbReference type="PROSITE" id="PS51257">
    <property type="entry name" value="PROKAR_LIPOPROTEIN"/>
    <property type="match status" value="1"/>
</dbReference>
<dbReference type="EMBL" id="CP074694">
    <property type="protein sequence ID" value="QVL33233.1"/>
    <property type="molecule type" value="Genomic_DNA"/>
</dbReference>
<proteinExistence type="predicted"/>
<keyword evidence="1" id="KW-1133">Transmembrane helix</keyword>
<evidence type="ECO:0000256" key="1">
    <source>
        <dbReference type="SAM" id="Phobius"/>
    </source>
</evidence>
<keyword evidence="1" id="KW-0472">Membrane</keyword>
<sequence length="229" mass="26018">MEAKWKRRCLSIVLIIVAGMGCNPVLAPFLLGKDDTQTPSEFALKVPAKRTKDHEDAKVVVLVSTQPGISSEFIGIDRSLSIDVVRILDENLKRNKEKVSVVSAQQVEKWKSDNTGWSLLSPVEIGQKFNADYVINIEIQKDFRIYEPRTGRQLMKGQANISINAYEMAKATEEPAYKTEMNLDYPHGRLVEASDITPSKFQIEFIRKMANEIVWKFTAHQQIDRYSAD</sequence>
<gene>
    <name evidence="2" type="ORF">KIH39_04770</name>
</gene>
<keyword evidence="1" id="KW-0812">Transmembrane</keyword>